<dbReference type="RefSeq" id="WP_089822629.1">
    <property type="nucleotide sequence ID" value="NZ_FODV01000003.1"/>
</dbReference>
<dbReference type="OrthoDB" id="44091at2157"/>
<proteinExistence type="inferred from homology"/>
<dbReference type="GO" id="GO:0016874">
    <property type="term" value="F:ligase activity"/>
    <property type="evidence" value="ECO:0007669"/>
    <property type="project" value="UniProtKB-KW"/>
</dbReference>
<name>A0A1H8QVZ3_9EURY</name>
<reference evidence="4" key="1">
    <citation type="submission" date="2016-10" db="EMBL/GenBank/DDBJ databases">
        <authorList>
            <person name="Varghese N."/>
            <person name="Submissions S."/>
        </authorList>
    </citation>
    <scope>NUCLEOTIDE SEQUENCE [LARGE SCALE GENOMIC DNA]</scope>
    <source>
        <strain evidence="4">CGMCC 1.10121</strain>
    </source>
</reference>
<comment type="similarity">
    <text evidence="2">Belongs to the 2H phosphoesterase superfamily. ThpR family.</text>
</comment>
<evidence type="ECO:0000256" key="2">
    <source>
        <dbReference type="HAMAP-Rule" id="MF_01940"/>
    </source>
</evidence>
<dbReference type="EMBL" id="FODV01000003">
    <property type="protein sequence ID" value="SEO58216.1"/>
    <property type="molecule type" value="Genomic_DNA"/>
</dbReference>
<protein>
    <recommendedName>
        <fullName evidence="2">RNA 2',3'-cyclic phosphodiesterase</fullName>
        <shortName evidence="2">RNA 2',3'-CPDase</shortName>
        <ecNumber evidence="2">3.1.4.58</ecNumber>
    </recommendedName>
</protein>
<dbReference type="EC" id="3.1.4.58" evidence="2"/>
<dbReference type="NCBIfam" id="TIGR02258">
    <property type="entry name" value="2_5_ligase"/>
    <property type="match status" value="1"/>
</dbReference>
<dbReference type="PANTHER" id="PTHR35561">
    <property type="entry name" value="RNA 2',3'-CYCLIC PHOSPHODIESTERASE"/>
    <property type="match status" value="1"/>
</dbReference>
<gene>
    <name evidence="3" type="ORF">SAMN04487948_103338</name>
</gene>
<dbReference type="PANTHER" id="PTHR35561:SF1">
    <property type="entry name" value="RNA 2',3'-CYCLIC PHOSPHODIESTERASE"/>
    <property type="match status" value="1"/>
</dbReference>
<comment type="function">
    <text evidence="2">Hydrolyzes RNA 2',3'-cyclic phosphodiester to an RNA 2'-phosphomonoester.</text>
</comment>
<dbReference type="GO" id="GO:0008664">
    <property type="term" value="F:RNA 2',3'-cyclic 3'-phosphodiesterase activity"/>
    <property type="evidence" value="ECO:0007669"/>
    <property type="project" value="UniProtKB-EC"/>
</dbReference>
<evidence type="ECO:0000313" key="4">
    <source>
        <dbReference type="Proteomes" id="UP000199126"/>
    </source>
</evidence>
<feature type="active site" description="Proton donor" evidence="2">
    <location>
        <position position="39"/>
    </location>
</feature>
<dbReference type="InterPro" id="IPR009097">
    <property type="entry name" value="Cyclic_Pdiesterase"/>
</dbReference>
<sequence>MRLFVSIDLPDALADAVADVQKPLRDAKGLTLVDPQQTHVTLKFLGDVDEDRLADVEEAIETAVDAAAVGPFEATVAGLGVFPSLDYISVVWAGVEDGADEMTRLHEAVERETTAIGFDAEDHEFTPHVTLGRMKDARGKETVQRAVGGDPPNLGSFRVEQVRLTESTLTPDGPTYETVTRFSL</sequence>
<evidence type="ECO:0000313" key="3">
    <source>
        <dbReference type="EMBL" id="SEO58216.1"/>
    </source>
</evidence>
<keyword evidence="3" id="KW-0436">Ligase</keyword>
<keyword evidence="1 2" id="KW-0378">Hydrolase</keyword>
<feature type="short sequence motif" description="HXTX 1" evidence="2">
    <location>
        <begin position="39"/>
        <end position="42"/>
    </location>
</feature>
<keyword evidence="4" id="KW-1185">Reference proteome</keyword>
<dbReference type="InterPro" id="IPR004175">
    <property type="entry name" value="RNA_CPDase"/>
</dbReference>
<accession>A0A1H8QVZ3</accession>
<dbReference type="SUPFAM" id="SSF55144">
    <property type="entry name" value="LigT-like"/>
    <property type="match status" value="1"/>
</dbReference>
<evidence type="ECO:0000256" key="1">
    <source>
        <dbReference type="ARBA" id="ARBA00022801"/>
    </source>
</evidence>
<dbReference type="Pfam" id="PF13563">
    <property type="entry name" value="2_5_RNA_ligase2"/>
    <property type="match status" value="1"/>
</dbReference>
<comment type="catalytic activity">
    <reaction evidence="2">
        <text>a 3'-end 2',3'-cyclophospho-ribonucleotide-RNA + H2O = a 3'-end 2'-phospho-ribonucleotide-RNA + H(+)</text>
        <dbReference type="Rhea" id="RHEA:11828"/>
        <dbReference type="Rhea" id="RHEA-COMP:10464"/>
        <dbReference type="Rhea" id="RHEA-COMP:17353"/>
        <dbReference type="ChEBI" id="CHEBI:15377"/>
        <dbReference type="ChEBI" id="CHEBI:15378"/>
        <dbReference type="ChEBI" id="CHEBI:83064"/>
        <dbReference type="ChEBI" id="CHEBI:173113"/>
        <dbReference type="EC" id="3.1.4.58"/>
    </reaction>
</comment>
<dbReference type="HAMAP" id="MF_01940">
    <property type="entry name" value="RNA_CPDase"/>
    <property type="match status" value="1"/>
</dbReference>
<dbReference type="Proteomes" id="UP000199126">
    <property type="component" value="Unassembled WGS sequence"/>
</dbReference>
<dbReference type="GO" id="GO:0004113">
    <property type="term" value="F:2',3'-cyclic-nucleotide 3'-phosphodiesterase activity"/>
    <property type="evidence" value="ECO:0007669"/>
    <property type="project" value="InterPro"/>
</dbReference>
<feature type="active site" description="Proton acceptor" evidence="2">
    <location>
        <position position="128"/>
    </location>
</feature>
<organism evidence="3 4">
    <name type="scientific">Halogranum amylolyticum</name>
    <dbReference type="NCBI Taxonomy" id="660520"/>
    <lineage>
        <taxon>Archaea</taxon>
        <taxon>Methanobacteriati</taxon>
        <taxon>Methanobacteriota</taxon>
        <taxon>Stenosarchaea group</taxon>
        <taxon>Halobacteria</taxon>
        <taxon>Halobacteriales</taxon>
        <taxon>Haloferacaceae</taxon>
    </lineage>
</organism>
<feature type="short sequence motif" description="HXTX 2" evidence="2">
    <location>
        <begin position="128"/>
        <end position="131"/>
    </location>
</feature>
<dbReference type="AlphaFoldDB" id="A0A1H8QVZ3"/>
<dbReference type="Gene3D" id="3.90.1140.10">
    <property type="entry name" value="Cyclic phosphodiesterase"/>
    <property type="match status" value="1"/>
</dbReference>